<dbReference type="Gene3D" id="3.40.390.10">
    <property type="entry name" value="Collagenase (Catalytic Domain)"/>
    <property type="match status" value="1"/>
</dbReference>
<name>A0A268F0G4_9BACL</name>
<dbReference type="SUPFAM" id="SSF55486">
    <property type="entry name" value="Metalloproteases ('zincins'), catalytic domain"/>
    <property type="match status" value="1"/>
</dbReference>
<feature type="chain" id="PRO_5032294951" description="Matrixin family metalloprotease" evidence="1">
    <location>
        <begin position="26"/>
        <end position="175"/>
    </location>
</feature>
<dbReference type="EMBL" id="NPBY01000015">
    <property type="protein sequence ID" value="PAD78870.1"/>
    <property type="molecule type" value="Genomic_DNA"/>
</dbReference>
<dbReference type="InterPro" id="IPR024079">
    <property type="entry name" value="MetalloPept_cat_dom_sf"/>
</dbReference>
<dbReference type="RefSeq" id="WP_095263952.1">
    <property type="nucleotide sequence ID" value="NZ_NPBY01000015.1"/>
</dbReference>
<gene>
    <name evidence="3" type="ORF">CHH67_05300</name>
    <name evidence="2" type="ORF">GNP94_06225</name>
</gene>
<proteinExistence type="predicted"/>
<reference evidence="3 4" key="1">
    <citation type="submission" date="2017-07" db="EMBL/GenBank/DDBJ databases">
        <title>Isolation and whole genome analysis of endospore-forming bacteria from heroin.</title>
        <authorList>
            <person name="Kalinowski J."/>
            <person name="Ahrens B."/>
            <person name="Al-Dilaimi A."/>
            <person name="Winkler A."/>
            <person name="Wibberg D."/>
            <person name="Schleenbecker U."/>
            <person name="Ruckert C."/>
            <person name="Wolfel R."/>
            <person name="Grass G."/>
        </authorList>
    </citation>
    <scope>NUCLEOTIDE SEQUENCE [LARGE SCALE GENOMIC DNA]</scope>
    <source>
        <strain evidence="3 4">7537-G1</strain>
    </source>
</reference>
<reference evidence="2 5" key="2">
    <citation type="submission" date="2019-11" db="EMBL/GenBank/DDBJ databases">
        <title>Draft genome sequences of five Paenibacillus species of dairy origin.</title>
        <authorList>
            <person name="Olajide A.M."/>
            <person name="Chen S."/>
            <person name="Lapointe G."/>
        </authorList>
    </citation>
    <scope>NUCLEOTIDE SEQUENCE [LARGE SCALE GENOMIC DNA]</scope>
    <source>
        <strain evidence="2 5">3CS1</strain>
    </source>
</reference>
<evidence type="ECO:0008006" key="6">
    <source>
        <dbReference type="Google" id="ProtNLM"/>
    </source>
</evidence>
<keyword evidence="5" id="KW-1185">Reference proteome</keyword>
<accession>A0A268F0G4</accession>
<organism evidence="3 4">
    <name type="scientific">Paenibacillus campinasensis</name>
    <dbReference type="NCBI Taxonomy" id="66347"/>
    <lineage>
        <taxon>Bacteria</taxon>
        <taxon>Bacillati</taxon>
        <taxon>Bacillota</taxon>
        <taxon>Bacilli</taxon>
        <taxon>Bacillales</taxon>
        <taxon>Paenibacillaceae</taxon>
        <taxon>Paenibacillus</taxon>
    </lineage>
</organism>
<dbReference type="Proteomes" id="UP000215596">
    <property type="component" value="Unassembled WGS sequence"/>
</dbReference>
<comment type="caution">
    <text evidence="3">The sequence shown here is derived from an EMBL/GenBank/DDBJ whole genome shotgun (WGS) entry which is preliminary data.</text>
</comment>
<dbReference type="GO" id="GO:0008237">
    <property type="term" value="F:metallopeptidase activity"/>
    <property type="evidence" value="ECO:0007669"/>
    <property type="project" value="InterPro"/>
</dbReference>
<dbReference type="EMBL" id="WOAA01000003">
    <property type="protein sequence ID" value="MUG65604.1"/>
    <property type="molecule type" value="Genomic_DNA"/>
</dbReference>
<dbReference type="Proteomes" id="UP000435177">
    <property type="component" value="Unassembled WGS sequence"/>
</dbReference>
<feature type="signal peptide" evidence="1">
    <location>
        <begin position="1"/>
        <end position="25"/>
    </location>
</feature>
<protein>
    <recommendedName>
        <fullName evidence="6">Matrixin family metalloprotease</fullName>
    </recommendedName>
</protein>
<evidence type="ECO:0000313" key="4">
    <source>
        <dbReference type="Proteomes" id="UP000215596"/>
    </source>
</evidence>
<evidence type="ECO:0000313" key="3">
    <source>
        <dbReference type="EMBL" id="PAD78870.1"/>
    </source>
</evidence>
<keyword evidence="1" id="KW-0732">Signal</keyword>
<dbReference type="OrthoDB" id="2640398at2"/>
<dbReference type="AlphaFoldDB" id="A0A268F0G4"/>
<evidence type="ECO:0000256" key="1">
    <source>
        <dbReference type="SAM" id="SignalP"/>
    </source>
</evidence>
<sequence>MKKKFYVSVVLLSGLILLSSTAVYAKYLNYGWPSSTIPVKSYSFNSTWQAPMDQSLSNWNNAGAKVKFSKNSSSSNTISAAQYSWEAYGRNYATYSGSKLTKFRIEMNARTISRDRQDGKFSNFVQSVFVHELGHSIWLSDNPNTSSSSIMKYTRNRNTMTKPQTYDINNVKAKY</sequence>
<evidence type="ECO:0000313" key="5">
    <source>
        <dbReference type="Proteomes" id="UP000435177"/>
    </source>
</evidence>
<evidence type="ECO:0000313" key="2">
    <source>
        <dbReference type="EMBL" id="MUG65604.1"/>
    </source>
</evidence>